<comment type="subcellular location">
    <subcellularLocation>
        <location evidence="2">Membrane</location>
        <topology evidence="2">Multi-pass membrane protein</topology>
    </subcellularLocation>
</comment>
<dbReference type="InterPro" id="IPR036890">
    <property type="entry name" value="HATPase_C_sf"/>
</dbReference>
<evidence type="ECO:0000256" key="8">
    <source>
        <dbReference type="ARBA" id="ARBA00022989"/>
    </source>
</evidence>
<keyword evidence="8 11" id="KW-1133">Transmembrane helix</keyword>
<organism evidence="13 14">
    <name type="scientific">Pigmentiphaga aceris</name>
    <dbReference type="NCBI Taxonomy" id="1940612"/>
    <lineage>
        <taxon>Bacteria</taxon>
        <taxon>Pseudomonadati</taxon>
        <taxon>Pseudomonadota</taxon>
        <taxon>Betaproteobacteria</taxon>
        <taxon>Burkholderiales</taxon>
        <taxon>Alcaligenaceae</taxon>
        <taxon>Pigmentiphaga</taxon>
    </lineage>
</organism>
<dbReference type="Proteomes" id="UP000325161">
    <property type="component" value="Chromosome"/>
</dbReference>
<feature type="transmembrane region" description="Helical" evidence="11">
    <location>
        <begin position="152"/>
        <end position="172"/>
    </location>
</feature>
<dbReference type="SUPFAM" id="SSF55874">
    <property type="entry name" value="ATPase domain of HSP90 chaperone/DNA topoisomerase II/histidine kinase"/>
    <property type="match status" value="1"/>
</dbReference>
<dbReference type="SMART" id="SM00387">
    <property type="entry name" value="HATPase_c"/>
    <property type="match status" value="1"/>
</dbReference>
<keyword evidence="5" id="KW-0808">Transferase</keyword>
<evidence type="ECO:0000256" key="6">
    <source>
        <dbReference type="ARBA" id="ARBA00022692"/>
    </source>
</evidence>
<evidence type="ECO:0000256" key="7">
    <source>
        <dbReference type="ARBA" id="ARBA00022777"/>
    </source>
</evidence>
<dbReference type="SUPFAM" id="SSF47384">
    <property type="entry name" value="Homodimeric domain of signal transducing histidine kinase"/>
    <property type="match status" value="1"/>
</dbReference>
<evidence type="ECO:0000256" key="11">
    <source>
        <dbReference type="SAM" id="Phobius"/>
    </source>
</evidence>
<dbReference type="Gene3D" id="1.10.287.130">
    <property type="match status" value="1"/>
</dbReference>
<sequence>MNMLRSVRARLLVFLLAAIVLFAIVQAVVAYRSALSQADEMFDNHLQRTAVSLARGAPMSPALAGEEAGANDEDLLIQIWSAEGVRIYRSTRRIVLPEQIVLGMSTVTTAQASYRMYSVATPTRIIQVGQDLAVRQRLAGGFAWRAVLPTAAMAPLLMIIVWWVVGSSLAPVDRVRRQLAQRQPGDLPGIDEGDVPDEVRPMIAEMNLLFARVDRAFSAQRQFVGDAAHELRTPLTALKLQIDALSRAPDEAARARAVARLEEGVERARRLVEQLLSLARQEAAPVGTVVAANISLTDAVRLAIADAVPLAQARDIDLGMVRDDAAVAAIAPDALRMLLSNLLDNAIKYTSAGGRVDVGVANEPGACRVWVEDSGPGIPVRDRARVFERFVRLDGTSGEGTGLGLAIVKAIADREGIVVTLDESEALGGLRITLRFAAHGASPPGQAALG</sequence>
<dbReference type="RefSeq" id="WP_148814495.1">
    <property type="nucleotide sequence ID" value="NZ_CP043046.1"/>
</dbReference>
<evidence type="ECO:0000256" key="2">
    <source>
        <dbReference type="ARBA" id="ARBA00004141"/>
    </source>
</evidence>
<evidence type="ECO:0000256" key="5">
    <source>
        <dbReference type="ARBA" id="ARBA00022679"/>
    </source>
</evidence>
<dbReference type="PROSITE" id="PS50109">
    <property type="entry name" value="HIS_KIN"/>
    <property type="match status" value="1"/>
</dbReference>
<reference evidence="13 14" key="1">
    <citation type="submission" date="2019-08" db="EMBL/GenBank/DDBJ databases">
        <title>Amphibian skin-associated Pigmentiphaga: genome sequence and occurrence across geography and hosts.</title>
        <authorList>
            <person name="Bletz M.C."/>
            <person name="Bunk B."/>
            <person name="Sproeer C."/>
            <person name="Biwer P."/>
            <person name="Reiter S."/>
            <person name="Rabemananjara F.C.E."/>
            <person name="Schulz S."/>
            <person name="Overmann J."/>
            <person name="Vences M."/>
        </authorList>
    </citation>
    <scope>NUCLEOTIDE SEQUENCE [LARGE SCALE GENOMIC DNA]</scope>
    <source>
        <strain evidence="13 14">Mada1488</strain>
    </source>
</reference>
<keyword evidence="6 11" id="KW-0812">Transmembrane</keyword>
<dbReference type="InterPro" id="IPR050428">
    <property type="entry name" value="TCS_sensor_his_kinase"/>
</dbReference>
<evidence type="ECO:0000256" key="3">
    <source>
        <dbReference type="ARBA" id="ARBA00012438"/>
    </source>
</evidence>
<dbReference type="GO" id="GO:0000155">
    <property type="term" value="F:phosphorelay sensor kinase activity"/>
    <property type="evidence" value="ECO:0007669"/>
    <property type="project" value="InterPro"/>
</dbReference>
<evidence type="ECO:0000313" key="13">
    <source>
        <dbReference type="EMBL" id="QEI06112.1"/>
    </source>
</evidence>
<dbReference type="AlphaFoldDB" id="A0A5C0AUM3"/>
<name>A0A5C0AUM3_9BURK</name>
<dbReference type="PANTHER" id="PTHR45436">
    <property type="entry name" value="SENSOR HISTIDINE KINASE YKOH"/>
    <property type="match status" value="1"/>
</dbReference>
<dbReference type="EC" id="2.7.13.3" evidence="3"/>
<evidence type="ECO:0000256" key="1">
    <source>
        <dbReference type="ARBA" id="ARBA00000085"/>
    </source>
</evidence>
<dbReference type="PANTHER" id="PTHR45436:SF15">
    <property type="entry name" value="SENSOR HISTIDINE KINASE CUSS"/>
    <property type="match status" value="1"/>
</dbReference>
<evidence type="ECO:0000256" key="4">
    <source>
        <dbReference type="ARBA" id="ARBA00022553"/>
    </source>
</evidence>
<accession>A0A5C0AUM3</accession>
<protein>
    <recommendedName>
        <fullName evidence="3">histidine kinase</fullName>
        <ecNumber evidence="3">2.7.13.3</ecNumber>
    </recommendedName>
</protein>
<dbReference type="InterPro" id="IPR004358">
    <property type="entry name" value="Sig_transdc_His_kin-like_C"/>
</dbReference>
<keyword evidence="10 11" id="KW-0472">Membrane</keyword>
<dbReference type="SMART" id="SM00388">
    <property type="entry name" value="HisKA"/>
    <property type="match status" value="1"/>
</dbReference>
<evidence type="ECO:0000313" key="14">
    <source>
        <dbReference type="Proteomes" id="UP000325161"/>
    </source>
</evidence>
<dbReference type="Pfam" id="PF00512">
    <property type="entry name" value="HisKA"/>
    <property type="match status" value="1"/>
</dbReference>
<dbReference type="CDD" id="cd00075">
    <property type="entry name" value="HATPase"/>
    <property type="match status" value="1"/>
</dbReference>
<keyword evidence="14" id="KW-1185">Reference proteome</keyword>
<dbReference type="InterPro" id="IPR036097">
    <property type="entry name" value="HisK_dim/P_sf"/>
</dbReference>
<dbReference type="CDD" id="cd00082">
    <property type="entry name" value="HisKA"/>
    <property type="match status" value="1"/>
</dbReference>
<comment type="catalytic activity">
    <reaction evidence="1">
        <text>ATP + protein L-histidine = ADP + protein N-phospho-L-histidine.</text>
        <dbReference type="EC" id="2.7.13.3"/>
    </reaction>
</comment>
<dbReference type="InterPro" id="IPR003594">
    <property type="entry name" value="HATPase_dom"/>
</dbReference>
<proteinExistence type="predicted"/>
<keyword evidence="7 13" id="KW-0418">Kinase</keyword>
<dbReference type="PRINTS" id="PR00344">
    <property type="entry name" value="BCTRLSENSOR"/>
</dbReference>
<dbReference type="OrthoDB" id="8554694at2"/>
<dbReference type="GO" id="GO:0005886">
    <property type="term" value="C:plasma membrane"/>
    <property type="evidence" value="ECO:0007669"/>
    <property type="project" value="TreeGrafter"/>
</dbReference>
<feature type="domain" description="Histidine kinase" evidence="12">
    <location>
        <begin position="226"/>
        <end position="440"/>
    </location>
</feature>
<dbReference type="Gene3D" id="3.30.565.10">
    <property type="entry name" value="Histidine kinase-like ATPase, C-terminal domain"/>
    <property type="match status" value="1"/>
</dbReference>
<evidence type="ECO:0000256" key="9">
    <source>
        <dbReference type="ARBA" id="ARBA00023012"/>
    </source>
</evidence>
<dbReference type="KEGG" id="pacr:FXN63_09890"/>
<evidence type="ECO:0000256" key="10">
    <source>
        <dbReference type="ARBA" id="ARBA00023136"/>
    </source>
</evidence>
<dbReference type="InterPro" id="IPR005467">
    <property type="entry name" value="His_kinase_dom"/>
</dbReference>
<keyword evidence="4" id="KW-0597">Phosphoprotein</keyword>
<dbReference type="EMBL" id="CP043046">
    <property type="protein sequence ID" value="QEI06112.1"/>
    <property type="molecule type" value="Genomic_DNA"/>
</dbReference>
<keyword evidence="9" id="KW-0902">Two-component regulatory system</keyword>
<dbReference type="InterPro" id="IPR003661">
    <property type="entry name" value="HisK_dim/P_dom"/>
</dbReference>
<dbReference type="Pfam" id="PF02518">
    <property type="entry name" value="HATPase_c"/>
    <property type="match status" value="1"/>
</dbReference>
<gene>
    <name evidence="13" type="ORF">FXN63_09890</name>
</gene>
<evidence type="ECO:0000259" key="12">
    <source>
        <dbReference type="PROSITE" id="PS50109"/>
    </source>
</evidence>